<sequence>MRTYTILTIVAIAATFGTISVMIGTALSVQEVNAAACNAHYDADTGEYKSKCSSQKSFENSNGYNSLFHCKGC</sequence>
<reference evidence="2" key="1">
    <citation type="submission" date="2015-10" db="EMBL/GenBank/DDBJ databases">
        <title>Niche specialization of a soil ammonia-oxidizing archaeon, Candidatus Nitrosocosmicus oleophilus.</title>
        <authorList>
            <person name="Jung M.-Y."/>
            <person name="Rhee S.-K."/>
        </authorList>
    </citation>
    <scope>NUCLEOTIDE SEQUENCE [LARGE SCALE GENOMIC DNA]</scope>
    <source>
        <strain evidence="2">MY3</strain>
    </source>
</reference>
<name>A0A654LY40_9ARCH</name>
<evidence type="ECO:0000313" key="1">
    <source>
        <dbReference type="EMBL" id="ALI35326.1"/>
    </source>
</evidence>
<dbReference type="AlphaFoldDB" id="A0A654LY40"/>
<evidence type="ECO:0000313" key="2">
    <source>
        <dbReference type="Proteomes" id="UP000058925"/>
    </source>
</evidence>
<dbReference type="KEGG" id="taa:NMY3_01121"/>
<dbReference type="GeneID" id="60421220"/>
<proteinExistence type="predicted"/>
<accession>A0A654LY40</accession>
<dbReference type="EMBL" id="CP012850">
    <property type="protein sequence ID" value="ALI35326.1"/>
    <property type="molecule type" value="Genomic_DNA"/>
</dbReference>
<gene>
    <name evidence="1" type="ORF">NMY3_01121</name>
</gene>
<protein>
    <submittedName>
        <fullName evidence="1">Uncharacterized protein</fullName>
    </submittedName>
</protein>
<dbReference type="Proteomes" id="UP000058925">
    <property type="component" value="Chromosome"/>
</dbReference>
<keyword evidence="2" id="KW-1185">Reference proteome</keyword>
<dbReference type="RefSeq" id="WP_196817817.1">
    <property type="nucleotide sequence ID" value="NZ_CP012850.1"/>
</dbReference>
<organism evidence="1 2">
    <name type="scientific">Candidatus Nitrosocosmicus oleophilus</name>
    <dbReference type="NCBI Taxonomy" id="1353260"/>
    <lineage>
        <taxon>Archaea</taxon>
        <taxon>Nitrososphaerota</taxon>
        <taxon>Nitrososphaeria</taxon>
        <taxon>Nitrososphaerales</taxon>
        <taxon>Nitrososphaeraceae</taxon>
        <taxon>Candidatus Nitrosocosmicus</taxon>
    </lineage>
</organism>